<comment type="caution">
    <text evidence="3">The sequence shown here is derived from an EMBL/GenBank/DDBJ whole genome shotgun (WGS) entry which is preliminary data.</text>
</comment>
<evidence type="ECO:0000313" key="4">
    <source>
        <dbReference type="Proteomes" id="UP000576225"/>
    </source>
</evidence>
<dbReference type="PANTHER" id="PTHR33055">
    <property type="entry name" value="TRANSPOSASE FOR INSERTION SEQUENCE ELEMENT IS1111A"/>
    <property type="match status" value="1"/>
</dbReference>
<protein>
    <submittedName>
        <fullName evidence="3">IS110 family transposase</fullName>
    </submittedName>
</protein>
<evidence type="ECO:0000259" key="1">
    <source>
        <dbReference type="Pfam" id="PF01548"/>
    </source>
</evidence>
<dbReference type="NCBIfam" id="NF033542">
    <property type="entry name" value="transpos_IS110"/>
    <property type="match status" value="1"/>
</dbReference>
<name>A0A848B7X1_9BACT</name>
<dbReference type="GO" id="GO:0003677">
    <property type="term" value="F:DNA binding"/>
    <property type="evidence" value="ECO:0007669"/>
    <property type="project" value="InterPro"/>
</dbReference>
<sequence>MTNFVGVDLHRNNFTYCIRVNGEERKIGKCEITELKGFAAMLGPNTAMAVEATGNTFMFCSSLRAYVGRLVVVNPSQFKVISMSTKKTDKHDAKVLAEFLEKDMLPEVRMKDDLQAKISSLTQTREKLVQLRTVLKNKVNNLLAANFIVLKREELSTEKGLVKALSYRIDPITDTEMLVVVEQIRSLNKSIEKLDKAIEDHGSKMDGFSNLKSIKGIGTKGAAILLATIGNIHDFRSSKHLAAYIGIVPRVSNSNDTVCHGRITKNGSKTARTALVQCALIAKRYSPYLNAFHESVKSRRGGAKANIALARKFLDIVYKTLKTQPSHRKRKS</sequence>
<dbReference type="Pfam" id="PF01548">
    <property type="entry name" value="DEDD_Tnp_IS110"/>
    <property type="match status" value="1"/>
</dbReference>
<dbReference type="Proteomes" id="UP000576225">
    <property type="component" value="Unassembled WGS sequence"/>
</dbReference>
<organism evidence="3 4">
    <name type="scientific">Victivallis vadensis</name>
    <dbReference type="NCBI Taxonomy" id="172901"/>
    <lineage>
        <taxon>Bacteria</taxon>
        <taxon>Pseudomonadati</taxon>
        <taxon>Lentisphaerota</taxon>
        <taxon>Lentisphaeria</taxon>
        <taxon>Victivallales</taxon>
        <taxon>Victivallaceae</taxon>
        <taxon>Victivallis</taxon>
    </lineage>
</organism>
<dbReference type="Pfam" id="PF02371">
    <property type="entry name" value="Transposase_20"/>
    <property type="match status" value="1"/>
</dbReference>
<dbReference type="InterPro" id="IPR003346">
    <property type="entry name" value="Transposase_20"/>
</dbReference>
<feature type="domain" description="Transposase IS116/IS110/IS902 C-terminal" evidence="2">
    <location>
        <begin position="210"/>
        <end position="293"/>
    </location>
</feature>
<feature type="domain" description="Transposase IS110-like N-terminal" evidence="1">
    <location>
        <begin position="5"/>
        <end position="146"/>
    </location>
</feature>
<dbReference type="AlphaFoldDB" id="A0A848B7X1"/>
<dbReference type="GO" id="GO:0006313">
    <property type="term" value="P:DNA transposition"/>
    <property type="evidence" value="ECO:0007669"/>
    <property type="project" value="InterPro"/>
</dbReference>
<reference evidence="3 4" key="1">
    <citation type="submission" date="2020-04" db="EMBL/GenBank/DDBJ databases">
        <authorList>
            <person name="Hitch T.C.A."/>
            <person name="Wylensek D."/>
            <person name="Clavel T."/>
        </authorList>
    </citation>
    <scope>NUCLEOTIDE SEQUENCE [LARGE SCALE GENOMIC DNA]</scope>
    <source>
        <strain evidence="3 4">COR2-253-APC-1A</strain>
    </source>
</reference>
<proteinExistence type="predicted"/>
<evidence type="ECO:0000313" key="3">
    <source>
        <dbReference type="EMBL" id="NMD88856.1"/>
    </source>
</evidence>
<accession>A0A848B7X1</accession>
<gene>
    <name evidence="3" type="ORF">HF882_19915</name>
</gene>
<dbReference type="RefSeq" id="WP_168963858.1">
    <property type="nucleotide sequence ID" value="NZ_JABAEW010000062.1"/>
</dbReference>
<dbReference type="EMBL" id="JABAEW010000062">
    <property type="protein sequence ID" value="NMD88856.1"/>
    <property type="molecule type" value="Genomic_DNA"/>
</dbReference>
<dbReference type="GO" id="GO:0004803">
    <property type="term" value="F:transposase activity"/>
    <property type="evidence" value="ECO:0007669"/>
    <property type="project" value="InterPro"/>
</dbReference>
<dbReference type="PANTHER" id="PTHR33055:SF13">
    <property type="entry name" value="TRANSPOSASE"/>
    <property type="match status" value="1"/>
</dbReference>
<evidence type="ECO:0000259" key="2">
    <source>
        <dbReference type="Pfam" id="PF02371"/>
    </source>
</evidence>
<dbReference type="InterPro" id="IPR047650">
    <property type="entry name" value="Transpos_IS110"/>
</dbReference>
<dbReference type="InterPro" id="IPR002525">
    <property type="entry name" value="Transp_IS110-like_N"/>
</dbReference>